<dbReference type="EMBL" id="CP147982">
    <property type="protein sequence ID" value="WXK74784.1"/>
    <property type="molecule type" value="Genomic_DNA"/>
</dbReference>
<name>A0ABZ2QID1_9ACTN</name>
<dbReference type="SUPFAM" id="SSF88946">
    <property type="entry name" value="Sigma2 domain of RNA polymerase sigma factors"/>
    <property type="match status" value="1"/>
</dbReference>
<comment type="similarity">
    <text evidence="1 6">Belongs to the sigma-70 factor family. ECF subfamily.</text>
</comment>
<evidence type="ECO:0000259" key="8">
    <source>
        <dbReference type="Pfam" id="PF08281"/>
    </source>
</evidence>
<evidence type="ECO:0000256" key="4">
    <source>
        <dbReference type="ARBA" id="ARBA00023125"/>
    </source>
</evidence>
<dbReference type="SUPFAM" id="SSF88659">
    <property type="entry name" value="Sigma3 and sigma4 domains of RNA polymerase sigma factors"/>
    <property type="match status" value="1"/>
</dbReference>
<organism evidence="9 10">
    <name type="scientific">Streptomyces sirii</name>
    <dbReference type="NCBI Taxonomy" id="3127701"/>
    <lineage>
        <taxon>Bacteria</taxon>
        <taxon>Bacillati</taxon>
        <taxon>Actinomycetota</taxon>
        <taxon>Actinomycetes</taxon>
        <taxon>Kitasatosporales</taxon>
        <taxon>Streptomycetaceae</taxon>
        <taxon>Streptomyces</taxon>
    </lineage>
</organism>
<dbReference type="InterPro" id="IPR039425">
    <property type="entry name" value="RNA_pol_sigma-70-like"/>
</dbReference>
<proteinExistence type="inferred from homology"/>
<evidence type="ECO:0000256" key="1">
    <source>
        <dbReference type="ARBA" id="ARBA00010641"/>
    </source>
</evidence>
<dbReference type="NCBIfam" id="TIGR02937">
    <property type="entry name" value="sigma70-ECF"/>
    <property type="match status" value="1"/>
</dbReference>
<dbReference type="Proteomes" id="UP001626628">
    <property type="component" value="Chromosome"/>
</dbReference>
<gene>
    <name evidence="9" type="ORF">WAB15_01705</name>
</gene>
<dbReference type="Gene3D" id="1.10.1740.10">
    <property type="match status" value="1"/>
</dbReference>
<sequence length="206" mass="22398">MTPALVRNPRGPSIERNDTQVTEWALAAARTGDRAAIERFIRATHRDVWRFVAHLSGDAEGADDLTQETYLRALTSLPGFAGRSSARTWLLSIARRVVVDRHRSAASRPRIINTADWQRAADRAQPRGLPGFEERVALLDLLEALDAARREAFVLTQVLGLPYAEAATAAGCPIGTVRSRVARAREDLTALLRAAEAAAAPLSPTS</sequence>
<dbReference type="InterPro" id="IPR014284">
    <property type="entry name" value="RNA_pol_sigma-70_dom"/>
</dbReference>
<evidence type="ECO:0000256" key="2">
    <source>
        <dbReference type="ARBA" id="ARBA00023015"/>
    </source>
</evidence>
<protein>
    <recommendedName>
        <fullName evidence="6">RNA polymerase sigma factor</fullName>
    </recommendedName>
</protein>
<evidence type="ECO:0000256" key="6">
    <source>
        <dbReference type="RuleBase" id="RU000716"/>
    </source>
</evidence>
<dbReference type="Pfam" id="PF04542">
    <property type="entry name" value="Sigma70_r2"/>
    <property type="match status" value="1"/>
</dbReference>
<dbReference type="PANTHER" id="PTHR43133">
    <property type="entry name" value="RNA POLYMERASE ECF-TYPE SIGMA FACTO"/>
    <property type="match status" value="1"/>
</dbReference>
<keyword evidence="3 6" id="KW-0731">Sigma factor</keyword>
<keyword evidence="5 6" id="KW-0804">Transcription</keyword>
<keyword evidence="2 6" id="KW-0805">Transcription regulation</keyword>
<evidence type="ECO:0000256" key="5">
    <source>
        <dbReference type="ARBA" id="ARBA00023163"/>
    </source>
</evidence>
<dbReference type="Pfam" id="PF08281">
    <property type="entry name" value="Sigma70_r4_2"/>
    <property type="match status" value="1"/>
</dbReference>
<dbReference type="PROSITE" id="PS01063">
    <property type="entry name" value="SIGMA70_ECF"/>
    <property type="match status" value="1"/>
</dbReference>
<keyword evidence="10" id="KW-1185">Reference proteome</keyword>
<dbReference type="InterPro" id="IPR007627">
    <property type="entry name" value="RNA_pol_sigma70_r2"/>
</dbReference>
<dbReference type="InterPro" id="IPR013325">
    <property type="entry name" value="RNA_pol_sigma_r2"/>
</dbReference>
<evidence type="ECO:0000256" key="3">
    <source>
        <dbReference type="ARBA" id="ARBA00023082"/>
    </source>
</evidence>
<evidence type="ECO:0000313" key="9">
    <source>
        <dbReference type="EMBL" id="WXK74784.1"/>
    </source>
</evidence>
<feature type="domain" description="RNA polymerase sigma factor 70 region 4 type 2" evidence="8">
    <location>
        <begin position="136"/>
        <end position="188"/>
    </location>
</feature>
<reference evidence="9 10" key="1">
    <citation type="submission" date="2024-03" db="EMBL/GenBank/DDBJ databases">
        <title>The complete genome of Streptomyces sirii sp.nov.</title>
        <authorList>
            <person name="Zakalyukina Y.V."/>
            <person name="Belik A.R."/>
            <person name="Biryukov M.V."/>
            <person name="Baturina O.A."/>
            <person name="Kabilov M.R."/>
        </authorList>
    </citation>
    <scope>NUCLEOTIDE SEQUENCE [LARGE SCALE GENOMIC DNA]</scope>
    <source>
        <strain evidence="9 10">BP-8</strain>
    </source>
</reference>
<evidence type="ECO:0000313" key="10">
    <source>
        <dbReference type="Proteomes" id="UP001626628"/>
    </source>
</evidence>
<dbReference type="RefSeq" id="WP_407285009.1">
    <property type="nucleotide sequence ID" value="NZ_CP147982.1"/>
</dbReference>
<keyword evidence="4 6" id="KW-0238">DNA-binding</keyword>
<dbReference type="InterPro" id="IPR013324">
    <property type="entry name" value="RNA_pol_sigma_r3/r4-like"/>
</dbReference>
<dbReference type="InterPro" id="IPR013249">
    <property type="entry name" value="RNA_pol_sigma70_r4_t2"/>
</dbReference>
<dbReference type="Gene3D" id="1.10.10.10">
    <property type="entry name" value="Winged helix-like DNA-binding domain superfamily/Winged helix DNA-binding domain"/>
    <property type="match status" value="1"/>
</dbReference>
<accession>A0ABZ2QID1</accession>
<dbReference type="PANTHER" id="PTHR43133:SF61">
    <property type="entry name" value="ECF RNA POLYMERASE SIGMA FACTOR SIGC"/>
    <property type="match status" value="1"/>
</dbReference>
<dbReference type="InterPro" id="IPR036388">
    <property type="entry name" value="WH-like_DNA-bd_sf"/>
</dbReference>
<evidence type="ECO:0000259" key="7">
    <source>
        <dbReference type="Pfam" id="PF04542"/>
    </source>
</evidence>
<feature type="domain" description="RNA polymerase sigma-70 region 2" evidence="7">
    <location>
        <begin position="41"/>
        <end position="106"/>
    </location>
</feature>
<dbReference type="InterPro" id="IPR000838">
    <property type="entry name" value="RNA_pol_sigma70_ECF_CS"/>
</dbReference>